<dbReference type="Gene3D" id="2.40.240.10">
    <property type="entry name" value="Ribosomal Protein L25, Chain P"/>
    <property type="match status" value="1"/>
</dbReference>
<dbReference type="EMBL" id="QVTE01000048">
    <property type="protein sequence ID" value="RFU66945.1"/>
    <property type="molecule type" value="Genomic_DNA"/>
</dbReference>
<dbReference type="PANTHER" id="PTHR33284:SF1">
    <property type="entry name" value="RIBOSOMAL PROTEIN L25_GLN-TRNA SYNTHETASE, ANTI-CODON-BINDING DOMAIN-CONTAINING PROTEIN"/>
    <property type="match status" value="1"/>
</dbReference>
<evidence type="ECO:0000256" key="1">
    <source>
        <dbReference type="ARBA" id="ARBA00022730"/>
    </source>
</evidence>
<evidence type="ECO:0000259" key="7">
    <source>
        <dbReference type="Pfam" id="PF01386"/>
    </source>
</evidence>
<gene>
    <name evidence="5" type="primary">rplY</name>
    <name evidence="5" type="synonym">ctc</name>
    <name evidence="9" type="ORF">D0469_16550</name>
</gene>
<keyword evidence="1 5" id="KW-0699">rRNA-binding</keyword>
<dbReference type="PANTHER" id="PTHR33284">
    <property type="entry name" value="RIBOSOMAL PROTEIN L25/GLN-TRNA SYNTHETASE, ANTI-CODON-BINDING DOMAIN-CONTAINING PROTEIN"/>
    <property type="match status" value="1"/>
</dbReference>
<dbReference type="CDD" id="cd00495">
    <property type="entry name" value="Ribosomal_L25_TL5_CTC"/>
    <property type="match status" value="1"/>
</dbReference>
<dbReference type="Pfam" id="PF01386">
    <property type="entry name" value="Ribosomal_L25p"/>
    <property type="match status" value="1"/>
</dbReference>
<feature type="region of interest" description="Disordered" evidence="6">
    <location>
        <begin position="180"/>
        <end position="209"/>
    </location>
</feature>
<dbReference type="GO" id="GO:0008097">
    <property type="term" value="F:5S rRNA binding"/>
    <property type="evidence" value="ECO:0007669"/>
    <property type="project" value="InterPro"/>
</dbReference>
<dbReference type="HAMAP" id="MF_01334">
    <property type="entry name" value="Ribosomal_bL25_CTC"/>
    <property type="match status" value="1"/>
</dbReference>
<dbReference type="InterPro" id="IPR029751">
    <property type="entry name" value="Ribosomal_L25_dom"/>
</dbReference>
<comment type="function">
    <text evidence="5">This is one of the proteins that binds to the 5S RNA in the ribosome where it forms part of the central protuberance.</text>
</comment>
<keyword evidence="2 5" id="KW-0694">RNA-binding</keyword>
<proteinExistence type="inferred from homology"/>
<dbReference type="InterPro" id="IPR020930">
    <property type="entry name" value="Ribosomal_uL5_bac-type"/>
</dbReference>
<comment type="caution">
    <text evidence="9">The sequence shown here is derived from an EMBL/GenBank/DDBJ whole genome shotgun (WGS) entry which is preliminary data.</text>
</comment>
<dbReference type="Gene3D" id="2.170.120.20">
    <property type="entry name" value="Ribosomal protein L25, beta domain"/>
    <property type="match status" value="1"/>
</dbReference>
<dbReference type="InterPro" id="IPR011035">
    <property type="entry name" value="Ribosomal_bL25/Gln-tRNA_synth"/>
</dbReference>
<sequence>MSNVLAAKERKVSRQSAIRQLRNEGNIPAVVYGNGVGSRSIFVSNSDLIKTIKEVGRNGIISLDLEGSHQNVMLTDYQYDPLKSEIYHADFLAVNMNTEINAHVRLTLTGDSKGVKDGGVLQQSLHEVAVTAKPGDLPDALEVDVTEMQVGDVITVEDIKSNYNLTINQEDEEVIASILPPRQEEEISTGEQQSEGIPDNLEGRETQPE</sequence>
<evidence type="ECO:0000313" key="9">
    <source>
        <dbReference type="EMBL" id="RFU66945.1"/>
    </source>
</evidence>
<evidence type="ECO:0000313" key="10">
    <source>
        <dbReference type="Proteomes" id="UP000264541"/>
    </source>
</evidence>
<evidence type="ECO:0000256" key="5">
    <source>
        <dbReference type="HAMAP-Rule" id="MF_01334"/>
    </source>
</evidence>
<dbReference type="InterPro" id="IPR020057">
    <property type="entry name" value="Ribosomal_bL25_b-dom"/>
</dbReference>
<evidence type="ECO:0000256" key="3">
    <source>
        <dbReference type="ARBA" id="ARBA00022980"/>
    </source>
</evidence>
<evidence type="ECO:0000256" key="6">
    <source>
        <dbReference type="SAM" id="MobiDB-lite"/>
    </source>
</evidence>
<dbReference type="GO" id="GO:0022625">
    <property type="term" value="C:cytosolic large ribosomal subunit"/>
    <property type="evidence" value="ECO:0007669"/>
    <property type="project" value="TreeGrafter"/>
</dbReference>
<dbReference type="AlphaFoldDB" id="A0A372LK54"/>
<evidence type="ECO:0000256" key="4">
    <source>
        <dbReference type="ARBA" id="ARBA00023274"/>
    </source>
</evidence>
<dbReference type="InterPro" id="IPR020056">
    <property type="entry name" value="Rbsml_bL25/Gln-tRNA_synth_N"/>
</dbReference>
<keyword evidence="4 5" id="KW-0687">Ribonucleoprotein</keyword>
<dbReference type="GO" id="GO:0003735">
    <property type="term" value="F:structural constituent of ribosome"/>
    <property type="evidence" value="ECO:0007669"/>
    <property type="project" value="InterPro"/>
</dbReference>
<dbReference type="RefSeq" id="WP_117327857.1">
    <property type="nucleotide sequence ID" value="NZ_QVTE01000048.1"/>
</dbReference>
<keyword evidence="10" id="KW-1185">Reference proteome</keyword>
<evidence type="ECO:0000256" key="2">
    <source>
        <dbReference type="ARBA" id="ARBA00022884"/>
    </source>
</evidence>
<feature type="domain" description="Large ribosomal subunit protein bL25 beta" evidence="8">
    <location>
        <begin position="99"/>
        <end position="182"/>
    </location>
</feature>
<dbReference type="NCBIfam" id="NF004133">
    <property type="entry name" value="PRK05618.2-4"/>
    <property type="match status" value="1"/>
</dbReference>
<name>A0A372LK54_9BACI</name>
<comment type="subunit">
    <text evidence="5">Part of the 50S ribosomal subunit; part of the 5S rRNA/L5/L18/L25 subcomplex. Contacts the 5S rRNA. Binds to the 5S rRNA independently of L5 and L18.</text>
</comment>
<evidence type="ECO:0000259" key="8">
    <source>
        <dbReference type="Pfam" id="PF14693"/>
    </source>
</evidence>
<dbReference type="InterPro" id="IPR001021">
    <property type="entry name" value="Ribosomal_bL25_long"/>
</dbReference>
<protein>
    <recommendedName>
        <fullName evidence="5">Large ribosomal subunit protein bL25</fullName>
    </recommendedName>
    <alternativeName>
        <fullName evidence="5">General stress protein CTC</fullName>
    </alternativeName>
</protein>
<accession>A0A372LK54</accession>
<dbReference type="Proteomes" id="UP000264541">
    <property type="component" value="Unassembled WGS sequence"/>
</dbReference>
<dbReference type="SUPFAM" id="SSF50715">
    <property type="entry name" value="Ribosomal protein L25-like"/>
    <property type="match status" value="1"/>
</dbReference>
<dbReference type="NCBIfam" id="TIGR00731">
    <property type="entry name" value="bL25_bact_ctc"/>
    <property type="match status" value="1"/>
</dbReference>
<dbReference type="OrthoDB" id="9790002at2"/>
<feature type="domain" description="Large ribosomal subunit protein bL25 L25" evidence="7">
    <location>
        <begin position="5"/>
        <end position="91"/>
    </location>
</feature>
<comment type="similarity">
    <text evidence="5">Belongs to the bacterial ribosomal protein bL25 family. CTC subfamily.</text>
</comment>
<keyword evidence="3 5" id="KW-0689">Ribosomal protein</keyword>
<organism evidence="9 10">
    <name type="scientific">Peribacillus saganii</name>
    <dbReference type="NCBI Taxonomy" id="2303992"/>
    <lineage>
        <taxon>Bacteria</taxon>
        <taxon>Bacillati</taxon>
        <taxon>Bacillota</taxon>
        <taxon>Bacilli</taxon>
        <taxon>Bacillales</taxon>
        <taxon>Bacillaceae</taxon>
        <taxon>Peribacillus</taxon>
    </lineage>
</organism>
<reference evidence="9 10" key="1">
    <citation type="submission" date="2018-08" db="EMBL/GenBank/DDBJ databases">
        <title>Bacillus chawlae sp. nov., Bacillus glennii sp. nov., and Bacillus saganii sp. nov. Isolated from the Vehicle Assembly Building at Kennedy Space Center where the Viking Spacecraft were Assembled.</title>
        <authorList>
            <person name="Seuylemezian A."/>
            <person name="Vaishampayan P."/>
        </authorList>
    </citation>
    <scope>NUCLEOTIDE SEQUENCE [LARGE SCALE GENOMIC DNA]</scope>
    <source>
        <strain evidence="9 10">V47-23a</strain>
    </source>
</reference>
<dbReference type="GO" id="GO:0006412">
    <property type="term" value="P:translation"/>
    <property type="evidence" value="ECO:0007669"/>
    <property type="project" value="UniProtKB-UniRule"/>
</dbReference>
<dbReference type="InterPro" id="IPR037121">
    <property type="entry name" value="Ribosomal_bL25_C"/>
</dbReference>
<dbReference type="Pfam" id="PF14693">
    <property type="entry name" value="Ribosomal_TL5_C"/>
    <property type="match status" value="1"/>
</dbReference>